<keyword evidence="9" id="KW-0139">CF(1)</keyword>
<evidence type="ECO:0000256" key="1">
    <source>
        <dbReference type="ARBA" id="ARBA00004370"/>
    </source>
</evidence>
<keyword evidence="5" id="KW-0067">ATP-binding</keyword>
<comment type="similarity">
    <text evidence="2">Belongs to the ATPase alpha/beta chains family.</text>
</comment>
<dbReference type="InterPro" id="IPR050053">
    <property type="entry name" value="ATPase_alpha/beta_chains"/>
</dbReference>
<dbReference type="RefSeq" id="WP_209748890.1">
    <property type="nucleotide sequence ID" value="NZ_JBHSMH010000022.1"/>
</dbReference>
<dbReference type="Gene3D" id="1.10.1140.10">
    <property type="entry name" value="Bovine Mitochondrial F1-atpase, Atp Synthase Beta Chain, Chain D, domain 3"/>
    <property type="match status" value="1"/>
</dbReference>
<keyword evidence="12" id="KW-1185">Reference proteome</keyword>
<evidence type="ECO:0000256" key="7">
    <source>
        <dbReference type="ARBA" id="ARBA00023065"/>
    </source>
</evidence>
<keyword evidence="3" id="KW-0813">Transport</keyword>
<dbReference type="PANTHER" id="PTHR15184:SF71">
    <property type="entry name" value="ATP SYNTHASE SUBUNIT BETA, MITOCHONDRIAL"/>
    <property type="match status" value="1"/>
</dbReference>
<name>A0ABW0LSP6_9BACL</name>
<dbReference type="PANTHER" id="PTHR15184">
    <property type="entry name" value="ATP SYNTHASE"/>
    <property type="match status" value="1"/>
</dbReference>
<evidence type="ECO:0000313" key="12">
    <source>
        <dbReference type="Proteomes" id="UP001596105"/>
    </source>
</evidence>
<dbReference type="EMBL" id="JBHSMH010000022">
    <property type="protein sequence ID" value="MFC5468935.1"/>
    <property type="molecule type" value="Genomic_DNA"/>
</dbReference>
<evidence type="ECO:0000256" key="10">
    <source>
        <dbReference type="ARBA" id="ARBA00023310"/>
    </source>
</evidence>
<evidence type="ECO:0000313" key="11">
    <source>
        <dbReference type="EMBL" id="MFC5468935.1"/>
    </source>
</evidence>
<keyword evidence="4" id="KW-0547">Nucleotide-binding</keyword>
<sequence length="349" mass="38203">MEDIRLNVALLRQRVPHLTSAARSVGLRAATVSNLCTGKIHIGRAEVRTLAALASLAGCTMDDLIIQGGKFEMIETGIKTLDLFAPLTKGGTAGLVARPKMGQLVILAELFFLLRKQGFATALLKPDGRHPEIDDVTEDAEFVCADAEEAFSRLSRIGSTKDVVIAADRSHVTNNEIYRLQDRLREAGVTSLTTLLVDLKGEAVDEELPFGPLETLWQFDADLAVRHVYPAVNAVLSASEILESARADAAHLSVQQKAKRLLRRYKELRFLVQAHGLEALPPQEAQTFIRGELLEAYLTQPLYVAAAFTGKAGTTVALQDALHDVQRILEGAEDHREADQLMYIGQLPH</sequence>
<evidence type="ECO:0000256" key="4">
    <source>
        <dbReference type="ARBA" id="ARBA00022741"/>
    </source>
</evidence>
<keyword evidence="10" id="KW-0066">ATP synthesis</keyword>
<evidence type="ECO:0000256" key="2">
    <source>
        <dbReference type="ARBA" id="ARBA00008936"/>
    </source>
</evidence>
<keyword evidence="6" id="KW-1278">Translocase</keyword>
<dbReference type="InterPro" id="IPR027417">
    <property type="entry name" value="P-loop_NTPase"/>
</dbReference>
<dbReference type="SUPFAM" id="SSF47917">
    <property type="entry name" value="C-terminal domain of alpha and beta subunits of F1 ATP synthase"/>
    <property type="match status" value="1"/>
</dbReference>
<dbReference type="Gene3D" id="3.40.50.300">
    <property type="entry name" value="P-loop containing nucleotide triphosphate hydrolases"/>
    <property type="match status" value="1"/>
</dbReference>
<dbReference type="InterPro" id="IPR024034">
    <property type="entry name" value="ATPase_F1/V1_b/a_C"/>
</dbReference>
<keyword evidence="7" id="KW-0406">Ion transport</keyword>
<comment type="subcellular location">
    <subcellularLocation>
        <location evidence="1">Membrane</location>
    </subcellularLocation>
</comment>
<proteinExistence type="inferred from homology"/>
<evidence type="ECO:0000256" key="8">
    <source>
        <dbReference type="ARBA" id="ARBA00023136"/>
    </source>
</evidence>
<evidence type="ECO:0000256" key="9">
    <source>
        <dbReference type="ARBA" id="ARBA00023196"/>
    </source>
</evidence>
<dbReference type="SUPFAM" id="SSF52540">
    <property type="entry name" value="P-loop containing nucleoside triphosphate hydrolases"/>
    <property type="match status" value="1"/>
</dbReference>
<keyword evidence="8" id="KW-0472">Membrane</keyword>
<dbReference type="PROSITE" id="PS00152">
    <property type="entry name" value="ATPASE_ALPHA_BETA"/>
    <property type="match status" value="1"/>
</dbReference>
<dbReference type="Proteomes" id="UP001596105">
    <property type="component" value="Unassembled WGS sequence"/>
</dbReference>
<reference evidence="12" key="1">
    <citation type="journal article" date="2019" name="Int. J. Syst. Evol. Microbiol.">
        <title>The Global Catalogue of Microorganisms (GCM) 10K type strain sequencing project: providing services to taxonomists for standard genome sequencing and annotation.</title>
        <authorList>
            <consortium name="The Broad Institute Genomics Platform"/>
            <consortium name="The Broad Institute Genome Sequencing Center for Infectious Disease"/>
            <person name="Wu L."/>
            <person name="Ma J."/>
        </authorList>
    </citation>
    <scope>NUCLEOTIDE SEQUENCE [LARGE SCALE GENOMIC DNA]</scope>
    <source>
        <strain evidence="12">CCUG 57113</strain>
    </source>
</reference>
<evidence type="ECO:0000256" key="3">
    <source>
        <dbReference type="ARBA" id="ARBA00022448"/>
    </source>
</evidence>
<organism evidence="11 12">
    <name type="scientific">Cohnella suwonensis</name>
    <dbReference type="NCBI Taxonomy" id="696072"/>
    <lineage>
        <taxon>Bacteria</taxon>
        <taxon>Bacillati</taxon>
        <taxon>Bacillota</taxon>
        <taxon>Bacilli</taxon>
        <taxon>Bacillales</taxon>
        <taxon>Paenibacillaceae</taxon>
        <taxon>Cohnella</taxon>
    </lineage>
</organism>
<comment type="caution">
    <text evidence="11">The sequence shown here is derived from an EMBL/GenBank/DDBJ whole genome shotgun (WGS) entry which is preliminary data.</text>
</comment>
<evidence type="ECO:0000256" key="6">
    <source>
        <dbReference type="ARBA" id="ARBA00022967"/>
    </source>
</evidence>
<dbReference type="InterPro" id="IPR020003">
    <property type="entry name" value="ATPase_a/bsu_AS"/>
</dbReference>
<accession>A0ABW0LSP6</accession>
<evidence type="ECO:0000256" key="5">
    <source>
        <dbReference type="ARBA" id="ARBA00022840"/>
    </source>
</evidence>
<gene>
    <name evidence="11" type="ORF">ACFPPD_09385</name>
</gene>
<protein>
    <submittedName>
        <fullName evidence="11">Helix-turn-helix domain-containing protein</fullName>
    </submittedName>
</protein>